<feature type="region of interest" description="Disordered" evidence="1">
    <location>
        <begin position="33"/>
        <end position="112"/>
    </location>
</feature>
<reference evidence="2" key="2">
    <citation type="submission" date="2020-09" db="EMBL/GenBank/DDBJ databases">
        <authorList>
            <person name="Sun Q."/>
            <person name="Zhou Y."/>
        </authorList>
    </citation>
    <scope>NUCLEOTIDE SEQUENCE</scope>
    <source>
        <strain evidence="2">CGMCC 1.12919</strain>
    </source>
</reference>
<reference evidence="2" key="1">
    <citation type="journal article" date="2014" name="Int. J. Syst. Evol. Microbiol.">
        <title>Complete genome sequence of Corynebacterium casei LMG S-19264T (=DSM 44701T), isolated from a smear-ripened cheese.</title>
        <authorList>
            <consortium name="US DOE Joint Genome Institute (JGI-PGF)"/>
            <person name="Walter F."/>
            <person name="Albersmeier A."/>
            <person name="Kalinowski J."/>
            <person name="Ruckert C."/>
        </authorList>
    </citation>
    <scope>NUCLEOTIDE SEQUENCE</scope>
    <source>
        <strain evidence="2">CGMCC 1.12919</strain>
    </source>
</reference>
<evidence type="ECO:0000313" key="2">
    <source>
        <dbReference type="EMBL" id="GGC57334.1"/>
    </source>
</evidence>
<gene>
    <name evidence="2" type="ORF">GCM10010994_15370</name>
</gene>
<organism evidence="2 3">
    <name type="scientific">Chelatococcus reniformis</name>
    <dbReference type="NCBI Taxonomy" id="1494448"/>
    <lineage>
        <taxon>Bacteria</taxon>
        <taxon>Pseudomonadati</taxon>
        <taxon>Pseudomonadota</taxon>
        <taxon>Alphaproteobacteria</taxon>
        <taxon>Hyphomicrobiales</taxon>
        <taxon>Chelatococcaceae</taxon>
        <taxon>Chelatococcus</taxon>
    </lineage>
</organism>
<proteinExistence type="predicted"/>
<dbReference type="EMBL" id="BMGG01000002">
    <property type="protein sequence ID" value="GGC57334.1"/>
    <property type="molecule type" value="Genomic_DNA"/>
</dbReference>
<evidence type="ECO:0000256" key="1">
    <source>
        <dbReference type="SAM" id="MobiDB-lite"/>
    </source>
</evidence>
<keyword evidence="3" id="KW-1185">Reference proteome</keyword>
<name>A0A916U1L9_9HYPH</name>
<sequence length="112" mass="12029">MLLVRVPRIEAIATAFDTGEVNRGLAVRRGRAGNVHTAGSSKVAGRRRRLTYRHTPPDRPNPTKPGDAADLASVGLGRGMRVVDPLRRDQPSGPRSESNRRPAPPTGNVAYG</sequence>
<protein>
    <submittedName>
        <fullName evidence="2">Uncharacterized protein</fullName>
    </submittedName>
</protein>
<accession>A0A916U1L9</accession>
<dbReference type="Proteomes" id="UP000637002">
    <property type="component" value="Unassembled WGS sequence"/>
</dbReference>
<comment type="caution">
    <text evidence="2">The sequence shown here is derived from an EMBL/GenBank/DDBJ whole genome shotgun (WGS) entry which is preliminary data.</text>
</comment>
<evidence type="ECO:0000313" key="3">
    <source>
        <dbReference type="Proteomes" id="UP000637002"/>
    </source>
</evidence>
<dbReference type="AlphaFoldDB" id="A0A916U1L9"/>